<dbReference type="RefSeq" id="WP_332614046.1">
    <property type="nucleotide sequence ID" value="NZ_JAXGFP010000001.1"/>
</dbReference>
<sequence>MAMFQLNASKGGISRQRVKGGADKDTLYDLVNGYVDASGAIVSRPGTEQAYALPAGTKGLCAFNNGLTVFSHLAKTVPAGVTCEQVIHPTDDTQALADIHFASPIMQILYVVAEFANGDIRHYWLQQPDAWAANTHYRAGQLVAPSVPNGYVYRAKRMDAPNPLWAPEVARSVGDVVEPTTANGFKYTVNEVLGAAPRSGLTEPDWPTEDGARIDENVDLNASEVPQPSDPPPTAQMPPVTIARYRNIGGSKPEGGIL</sequence>
<organism evidence="2 3">
    <name type="scientific">Novilysobacter erysipheiresistens</name>
    <dbReference type="NCBI Taxonomy" id="1749332"/>
    <lineage>
        <taxon>Bacteria</taxon>
        <taxon>Pseudomonadati</taxon>
        <taxon>Pseudomonadota</taxon>
        <taxon>Gammaproteobacteria</taxon>
        <taxon>Lysobacterales</taxon>
        <taxon>Lysobacteraceae</taxon>
        <taxon>Novilysobacter</taxon>
    </lineage>
</organism>
<evidence type="ECO:0000313" key="2">
    <source>
        <dbReference type="EMBL" id="MEG3182692.1"/>
    </source>
</evidence>
<dbReference type="Proteomes" id="UP001355056">
    <property type="component" value="Unassembled WGS sequence"/>
</dbReference>
<proteinExistence type="predicted"/>
<name>A0ABU7YUD8_9GAMM</name>
<dbReference type="EMBL" id="JAXGFP010000001">
    <property type="protein sequence ID" value="MEG3182692.1"/>
    <property type="molecule type" value="Genomic_DNA"/>
</dbReference>
<accession>A0ABU7YUD8</accession>
<protein>
    <submittedName>
        <fullName evidence="2">Uncharacterized protein</fullName>
    </submittedName>
</protein>
<keyword evidence="3" id="KW-1185">Reference proteome</keyword>
<evidence type="ECO:0000256" key="1">
    <source>
        <dbReference type="SAM" id="MobiDB-lite"/>
    </source>
</evidence>
<comment type="caution">
    <text evidence="2">The sequence shown here is derived from an EMBL/GenBank/DDBJ whole genome shotgun (WGS) entry which is preliminary data.</text>
</comment>
<reference evidence="2 3" key="1">
    <citation type="journal article" date="2016" name="Int. J. Syst. Evol. Microbiol.">
        <title>Lysobacter erysipheiresistens sp. nov., an antagonist of powdery mildew, isolated from tobacco-cultivated soil.</title>
        <authorList>
            <person name="Xie B."/>
            <person name="Li T."/>
            <person name="Lin X."/>
            <person name="Wang C.J."/>
            <person name="Chen Y.J."/>
            <person name="Liu W.J."/>
            <person name="Zhao Z.W."/>
        </authorList>
    </citation>
    <scope>NUCLEOTIDE SEQUENCE [LARGE SCALE GENOMIC DNA]</scope>
    <source>
        <strain evidence="2 3">RS-LYSO-3</strain>
    </source>
</reference>
<gene>
    <name evidence="2" type="ORF">SNE34_01510</name>
</gene>
<evidence type="ECO:0000313" key="3">
    <source>
        <dbReference type="Proteomes" id="UP001355056"/>
    </source>
</evidence>
<feature type="region of interest" description="Disordered" evidence="1">
    <location>
        <begin position="219"/>
        <end position="239"/>
    </location>
</feature>